<keyword evidence="11" id="KW-1185">Reference proteome</keyword>
<evidence type="ECO:0000313" key="10">
    <source>
        <dbReference type="EMBL" id="GAA2769130.1"/>
    </source>
</evidence>
<keyword evidence="3" id="KW-0328">Glycosyltransferase</keyword>
<evidence type="ECO:0000313" key="11">
    <source>
        <dbReference type="Proteomes" id="UP001501474"/>
    </source>
</evidence>
<dbReference type="InterPro" id="IPR003342">
    <property type="entry name" value="ArnT-like_N"/>
</dbReference>
<gene>
    <name evidence="10" type="ORF">GCM10010104_02400</name>
</gene>
<accession>A0ABP6HE05</accession>
<feature type="transmembrane region" description="Helical" evidence="8">
    <location>
        <begin position="185"/>
        <end position="201"/>
    </location>
</feature>
<dbReference type="EMBL" id="BAAART010000003">
    <property type="protein sequence ID" value="GAA2769130.1"/>
    <property type="molecule type" value="Genomic_DNA"/>
</dbReference>
<proteinExistence type="predicted"/>
<evidence type="ECO:0000259" key="9">
    <source>
        <dbReference type="Pfam" id="PF02366"/>
    </source>
</evidence>
<evidence type="ECO:0000256" key="8">
    <source>
        <dbReference type="SAM" id="Phobius"/>
    </source>
</evidence>
<feature type="transmembrane region" description="Helical" evidence="8">
    <location>
        <begin position="293"/>
        <end position="313"/>
    </location>
</feature>
<feature type="transmembrane region" description="Helical" evidence="8">
    <location>
        <begin position="134"/>
        <end position="150"/>
    </location>
</feature>
<feature type="transmembrane region" description="Helical" evidence="8">
    <location>
        <begin position="348"/>
        <end position="365"/>
    </location>
</feature>
<keyword evidence="5 8" id="KW-0812">Transmembrane</keyword>
<dbReference type="PANTHER" id="PTHR33908:SF11">
    <property type="entry name" value="MEMBRANE PROTEIN"/>
    <property type="match status" value="1"/>
</dbReference>
<evidence type="ECO:0000256" key="2">
    <source>
        <dbReference type="ARBA" id="ARBA00022475"/>
    </source>
</evidence>
<keyword evidence="2" id="KW-1003">Cell membrane</keyword>
<name>A0ABP6HE05_9ACTN</name>
<feature type="transmembrane region" description="Helical" evidence="8">
    <location>
        <begin position="325"/>
        <end position="342"/>
    </location>
</feature>
<feature type="transmembrane region" description="Helical" evidence="8">
    <location>
        <begin position="207"/>
        <end position="224"/>
    </location>
</feature>
<evidence type="ECO:0000256" key="1">
    <source>
        <dbReference type="ARBA" id="ARBA00004651"/>
    </source>
</evidence>
<comment type="caution">
    <text evidence="10">The sequence shown here is derived from an EMBL/GenBank/DDBJ whole genome shotgun (WGS) entry which is preliminary data.</text>
</comment>
<keyword evidence="6 8" id="KW-1133">Transmembrane helix</keyword>
<keyword evidence="4" id="KW-0808">Transferase</keyword>
<dbReference type="Pfam" id="PF02366">
    <property type="entry name" value="PMT"/>
    <property type="match status" value="1"/>
</dbReference>
<evidence type="ECO:0000256" key="6">
    <source>
        <dbReference type="ARBA" id="ARBA00022989"/>
    </source>
</evidence>
<evidence type="ECO:0000256" key="3">
    <source>
        <dbReference type="ARBA" id="ARBA00022676"/>
    </source>
</evidence>
<dbReference type="InterPro" id="IPR050297">
    <property type="entry name" value="LipidA_mod_glycosyltrf_83"/>
</dbReference>
<dbReference type="PANTHER" id="PTHR33908">
    <property type="entry name" value="MANNOSYLTRANSFERASE YKCB-RELATED"/>
    <property type="match status" value="1"/>
</dbReference>
<feature type="transmembrane region" description="Helical" evidence="8">
    <location>
        <begin position="156"/>
        <end position="173"/>
    </location>
</feature>
<sequence>MMTTMSKAIPVSVARLRAWRVGRLWMAAGSAALLTGLVRVLGFGRSADVWVDEVYYWHIGHSVEAGGFPRYQGDLFFLHPPGFFYLEGTWERLFGWRPDVISGVYEMRLLNALLASVTVVVLVLLVARLTKSTWAAVAVGLVFALDPFVLRLNQRVLIETSMMLWLLLGYLVLLPLAERHPPARAYRRAAAGGLLFGLAVLTKDVAALITVLPLLVASVFAWPLRRRSLSLLAAGCATLPYAIYVGVVASAGHFDVFWMVKTLGIKRLLGQVQATGFNSRGSPPLSERIVEELTNFGTTYVLLALGIPALVMLLRRGGPAQRLMAIWYISAAFATAYAVLKGTLEEQVTYLLLVPTMVIVAMAAVQLHERRTKRRRAVSFPVAGMVLTLVLALAWSSVAYARSRAQPDDGYAQMRHYMIEHLPAGSPVISTSSSVDLILDDRYRIGQWLKPQDRARAKVSYLVVPWRLVEQGYSWFTPRQVHSLTRQGALLFSFNGRTYGTVAVYLLPVPPSQPPGAGNAGGGGG</sequence>
<evidence type="ECO:0000256" key="5">
    <source>
        <dbReference type="ARBA" id="ARBA00022692"/>
    </source>
</evidence>
<protein>
    <recommendedName>
        <fullName evidence="9">ArnT-like N-terminal domain-containing protein</fullName>
    </recommendedName>
</protein>
<feature type="domain" description="ArnT-like N-terminal" evidence="9">
    <location>
        <begin position="104"/>
        <end position="232"/>
    </location>
</feature>
<evidence type="ECO:0000256" key="7">
    <source>
        <dbReference type="ARBA" id="ARBA00023136"/>
    </source>
</evidence>
<keyword evidence="7 8" id="KW-0472">Membrane</keyword>
<evidence type="ECO:0000256" key="4">
    <source>
        <dbReference type="ARBA" id="ARBA00022679"/>
    </source>
</evidence>
<comment type="subcellular location">
    <subcellularLocation>
        <location evidence="1">Cell membrane</location>
        <topology evidence="1">Multi-pass membrane protein</topology>
    </subcellularLocation>
</comment>
<organism evidence="10 11">
    <name type="scientific">Streptomyces indiaensis</name>
    <dbReference type="NCBI Taxonomy" id="284033"/>
    <lineage>
        <taxon>Bacteria</taxon>
        <taxon>Bacillati</taxon>
        <taxon>Actinomycetota</taxon>
        <taxon>Actinomycetes</taxon>
        <taxon>Kitasatosporales</taxon>
        <taxon>Streptomycetaceae</taxon>
        <taxon>Streptomyces</taxon>
    </lineage>
</organism>
<feature type="transmembrane region" description="Helical" evidence="8">
    <location>
        <begin position="377"/>
        <end position="398"/>
    </location>
</feature>
<feature type="transmembrane region" description="Helical" evidence="8">
    <location>
        <begin position="231"/>
        <end position="254"/>
    </location>
</feature>
<feature type="transmembrane region" description="Helical" evidence="8">
    <location>
        <begin position="109"/>
        <end position="127"/>
    </location>
</feature>
<reference evidence="11" key="1">
    <citation type="journal article" date="2019" name="Int. J. Syst. Evol. Microbiol.">
        <title>The Global Catalogue of Microorganisms (GCM) 10K type strain sequencing project: providing services to taxonomists for standard genome sequencing and annotation.</title>
        <authorList>
            <consortium name="The Broad Institute Genomics Platform"/>
            <consortium name="The Broad Institute Genome Sequencing Center for Infectious Disease"/>
            <person name="Wu L."/>
            <person name="Ma J."/>
        </authorList>
    </citation>
    <scope>NUCLEOTIDE SEQUENCE [LARGE SCALE GENOMIC DNA]</scope>
    <source>
        <strain evidence="11">JCM 3053</strain>
    </source>
</reference>
<dbReference type="Proteomes" id="UP001501474">
    <property type="component" value="Unassembled WGS sequence"/>
</dbReference>